<accession>A0A060DWW5</accession>
<dbReference type="AlphaFoldDB" id="A0A060DWW5"/>
<evidence type="ECO:0000313" key="2">
    <source>
        <dbReference type="Proteomes" id="UP000027186"/>
    </source>
</evidence>
<reference evidence="1 2" key="1">
    <citation type="journal article" date="2014" name="Genome Announc.">
        <title>Complete Genome Sequence of the Model Rhizosphere Strain Azospirillum brasilense Az39, Successfully Applied in Agriculture.</title>
        <authorList>
            <person name="Rivera D."/>
            <person name="Revale S."/>
            <person name="Molina R."/>
            <person name="Gualpa J."/>
            <person name="Puente M."/>
            <person name="Maroniche G."/>
            <person name="Paris G."/>
            <person name="Baker D."/>
            <person name="Clavijo B."/>
            <person name="McLay K."/>
            <person name="Spaepen S."/>
            <person name="Perticari A."/>
            <person name="Vazquez M."/>
            <person name="Wisniewski-Dye F."/>
            <person name="Watkins C."/>
            <person name="Martinez-Abarca F."/>
            <person name="Vanderleyden J."/>
            <person name="Cassan F."/>
        </authorList>
    </citation>
    <scope>NUCLEOTIDE SEQUENCE [LARGE SCALE GENOMIC DNA]</scope>
    <source>
        <strain evidence="1 2">Az39</strain>
        <plasmid evidence="1">AbAZ39_p3</plasmid>
    </source>
</reference>
<gene>
    <name evidence="1" type="ORF">ABAZ39_27400</name>
</gene>
<keyword evidence="1" id="KW-0614">Plasmid</keyword>
<proteinExistence type="predicted"/>
<dbReference type="Proteomes" id="UP000027186">
    <property type="component" value="Plasmid AbAZ39_p3"/>
</dbReference>
<evidence type="ECO:0000313" key="1">
    <source>
        <dbReference type="EMBL" id="AIB15598.1"/>
    </source>
</evidence>
<name>A0A060DWW5_9PROT</name>
<geneLocation type="plasmid" evidence="1 2">
    <name>AbAZ39_p3</name>
</geneLocation>
<dbReference type="EMBL" id="CP007796">
    <property type="protein sequence ID" value="AIB15598.1"/>
    <property type="molecule type" value="Genomic_DNA"/>
</dbReference>
<sequence>MAFEGPPYKRAQDIWEAAAEQLEAGAFGEVVPKEMSGLLHKLLSEEREDDEAARLWGCAVARAAVSAPDRLFLASYLVENLFVALDALVGALTERLRSGTADRLLDSLQGIVTSIRDHPDEDAFSPDKARFRQIVHERKKAEHVDTLWRQDFGYVYWSHQGLRLIHALRPVDRQRYLAMLEETALPQAVEQELWAIDLRSNFPELLALLEAAPSVQSAPEQPQWNGRMTAPILLSVAIEHVNTAAGAQRGDDLTEEQEEVAKALLGEVVSILLARADGRFLALYWLAYLIGEHQRNAGMQKRSVVSSAIGALSDALVAGGAGYADVQWAFSCLTASMSALKALRERGAGPDTEQRGISATDAFLAAVLLEIPEERLRTESSGSALLETYRVVLLKRDPGLRTLDNHMFPNERHFSPALLFCDHEDPGALWREIWLLLSEQRRRAQGRISDIGSEDPSFFHLCVGIGLVDWLIEKERPGDAKRVWDEIFDGAFPIALTLGRVAAGRWRHAIAKLFARLPHIVQAQNPSADAASEAANQLARIGGDDEWFVWCAAMLRLNGIGIADLAHACQQLGMDLIHRFEEFLTWEIRPGNRRPVSPVIIQIKEILTELKPPPRTR</sequence>
<dbReference type="KEGG" id="abq:ABAZ39_27400"/>
<protein>
    <submittedName>
        <fullName evidence="1">Uncharacterized protein</fullName>
    </submittedName>
</protein>
<organism evidence="1 2">
    <name type="scientific">Azospirillum argentinense</name>
    <dbReference type="NCBI Taxonomy" id="2970906"/>
    <lineage>
        <taxon>Bacteria</taxon>
        <taxon>Pseudomonadati</taxon>
        <taxon>Pseudomonadota</taxon>
        <taxon>Alphaproteobacteria</taxon>
        <taxon>Rhodospirillales</taxon>
        <taxon>Azospirillaceae</taxon>
        <taxon>Azospirillum</taxon>
    </lineage>
</organism>